<proteinExistence type="predicted"/>
<keyword evidence="2" id="KW-1185">Reference proteome</keyword>
<evidence type="ECO:0000313" key="1">
    <source>
        <dbReference type="EMBL" id="KAJ3539907.1"/>
    </source>
</evidence>
<comment type="caution">
    <text evidence="1">The sequence shown here is derived from an EMBL/GenBank/DDBJ whole genome shotgun (WGS) entry which is preliminary data.</text>
</comment>
<gene>
    <name evidence="1" type="ORF">NM208_g5295</name>
</gene>
<organism evidence="1 2">
    <name type="scientific">Fusarium decemcellulare</name>
    <dbReference type="NCBI Taxonomy" id="57161"/>
    <lineage>
        <taxon>Eukaryota</taxon>
        <taxon>Fungi</taxon>
        <taxon>Dikarya</taxon>
        <taxon>Ascomycota</taxon>
        <taxon>Pezizomycotina</taxon>
        <taxon>Sordariomycetes</taxon>
        <taxon>Hypocreomycetidae</taxon>
        <taxon>Hypocreales</taxon>
        <taxon>Nectriaceae</taxon>
        <taxon>Fusarium</taxon>
        <taxon>Fusarium decemcellulare species complex</taxon>
    </lineage>
</organism>
<protein>
    <submittedName>
        <fullName evidence="1">Uncharacterized protein</fullName>
    </submittedName>
</protein>
<name>A0ACC1SHM4_9HYPO</name>
<dbReference type="EMBL" id="JANRMS010000435">
    <property type="protein sequence ID" value="KAJ3539907.1"/>
    <property type="molecule type" value="Genomic_DNA"/>
</dbReference>
<accession>A0ACC1SHM4</accession>
<evidence type="ECO:0000313" key="2">
    <source>
        <dbReference type="Proteomes" id="UP001148629"/>
    </source>
</evidence>
<sequence>MPPPRGTPNPLEGPADYDMTSIVHCDTYTAIDPAKFDLHGKTVLITGASRGLGRAMGVSFTKAGVSRLALVARSDLSATINAIKTVAKESGHQEPEIVPIKADCSVPESVEALAKKVQESFGHLDLLINNAAIMSMQTITESDPADWLGMFKTNVFGPYLMMRSLIPLLLKGESKTIINVASVGAHCITPTLSAYQTSKLALLRLMEFVCAEYGKQGILSYCIHPGNVPTDAVGGREGLAPEYQPVFTETHELSADSLVYLASQKREWLAGRYINITWDLPELMAKEDEIVKGDKLKKPPSIPFGLVLGSLRLLAESLRSRQVDATYLGHRSNLHGPEIILDTTQVTTDAMGEESIKSLPRSMKAWRFHTATGGAEQHMRLEDLPIPHTFTSLPPKTSLVKVHMVSLNPVDIKFAETPYIGHYLHRMPAIPGLDGVGRVVTTTDASIRTGQLVTFRLVEKQSEGALAEYALVPSEGCVPVPEGVSPIQAATVGTCGMTAHQAIAPFVLKYRSKHREGVRPFKVFINGGSGGTGTFQIQVAKAFGCHVVTSCSTDNVNFCKSLGADEVIDYRLGPVEISLSNLVNSRNDSLFDLVVDNVDLPWRLYKAAASYLKPEGTYLQIGGDLSWKAIFELICIKLLPGFLGGGRRAWEFMAMKTSREDAEHVLGWMQEAKIRIPIEAEFDFEDVPNAYRRLKTGRTRGKIIVHVSK</sequence>
<dbReference type="Proteomes" id="UP001148629">
    <property type="component" value="Unassembled WGS sequence"/>
</dbReference>
<reference evidence="1" key="1">
    <citation type="submission" date="2022-08" db="EMBL/GenBank/DDBJ databases">
        <title>Genome Sequence of Fusarium decemcellulare.</title>
        <authorList>
            <person name="Buettner E."/>
        </authorList>
    </citation>
    <scope>NUCLEOTIDE SEQUENCE</scope>
    <source>
        <strain evidence="1">Babe19</strain>
    </source>
</reference>